<sequence>MYENCTAFEDMMPVGLGKLTSLQCLRKFVVAENPVEEIATLNELKDLNNLREDLFIEKLNLVQDVASESKEVNLNRKRYLQSLWLDWGDSEDNKNSDSLQLLDNLHPHQNLKDLTVLRYPGVGFSNWLSSLTNVVSIHLFGFKNCHYIPPLEGLASLKSLVIEHMDALEYICFEIYQEISSTNASSSLAMPTRVFFPSLERLVLNDCPNLWGWKWIYQQHQQDLLLPPFPCLSSLSITNCWNLVCMPTFPYLVEKLTLFACNVTPLIDTLITNMVTSTPTRGFCYNT</sequence>
<name>A0ACB9LGQ1_BAUVA</name>
<reference evidence="1 2" key="1">
    <citation type="journal article" date="2022" name="DNA Res.">
        <title>Chromosomal-level genome assembly of the orchid tree Bauhinia variegata (Leguminosae; Cercidoideae) supports the allotetraploid origin hypothesis of Bauhinia.</title>
        <authorList>
            <person name="Zhong Y."/>
            <person name="Chen Y."/>
            <person name="Zheng D."/>
            <person name="Pang J."/>
            <person name="Liu Y."/>
            <person name="Luo S."/>
            <person name="Meng S."/>
            <person name="Qian L."/>
            <person name="Wei D."/>
            <person name="Dai S."/>
            <person name="Zhou R."/>
        </authorList>
    </citation>
    <scope>NUCLEOTIDE SEQUENCE [LARGE SCALE GENOMIC DNA]</scope>
    <source>
        <strain evidence="1">BV-YZ2020</strain>
    </source>
</reference>
<comment type="caution">
    <text evidence="1">The sequence shown here is derived from an EMBL/GenBank/DDBJ whole genome shotgun (WGS) entry which is preliminary data.</text>
</comment>
<evidence type="ECO:0000313" key="1">
    <source>
        <dbReference type="EMBL" id="KAI4308308.1"/>
    </source>
</evidence>
<accession>A0ACB9LGQ1</accession>
<protein>
    <submittedName>
        <fullName evidence="1">Uncharacterized protein</fullName>
    </submittedName>
</protein>
<keyword evidence="2" id="KW-1185">Reference proteome</keyword>
<dbReference type="EMBL" id="CM039437">
    <property type="protein sequence ID" value="KAI4308308.1"/>
    <property type="molecule type" value="Genomic_DNA"/>
</dbReference>
<dbReference type="Proteomes" id="UP000828941">
    <property type="component" value="Chromosome 12"/>
</dbReference>
<proteinExistence type="predicted"/>
<evidence type="ECO:0000313" key="2">
    <source>
        <dbReference type="Proteomes" id="UP000828941"/>
    </source>
</evidence>
<gene>
    <name evidence="1" type="ORF">L6164_031394</name>
</gene>
<organism evidence="1 2">
    <name type="scientific">Bauhinia variegata</name>
    <name type="common">Purple orchid tree</name>
    <name type="synonym">Phanera variegata</name>
    <dbReference type="NCBI Taxonomy" id="167791"/>
    <lineage>
        <taxon>Eukaryota</taxon>
        <taxon>Viridiplantae</taxon>
        <taxon>Streptophyta</taxon>
        <taxon>Embryophyta</taxon>
        <taxon>Tracheophyta</taxon>
        <taxon>Spermatophyta</taxon>
        <taxon>Magnoliopsida</taxon>
        <taxon>eudicotyledons</taxon>
        <taxon>Gunneridae</taxon>
        <taxon>Pentapetalae</taxon>
        <taxon>rosids</taxon>
        <taxon>fabids</taxon>
        <taxon>Fabales</taxon>
        <taxon>Fabaceae</taxon>
        <taxon>Cercidoideae</taxon>
        <taxon>Cercideae</taxon>
        <taxon>Bauhiniinae</taxon>
        <taxon>Bauhinia</taxon>
    </lineage>
</organism>